<dbReference type="RefSeq" id="WP_058887410.1">
    <property type="nucleotide sequence ID" value="NZ_LQBM01000001.1"/>
</dbReference>
<evidence type="ECO:0000313" key="8">
    <source>
        <dbReference type="Proteomes" id="UP000054023"/>
    </source>
</evidence>
<dbReference type="PANTHER" id="PTHR33705">
    <property type="entry name" value="PHOSPHOCARRIER PROTEIN HPR"/>
    <property type="match status" value="1"/>
</dbReference>
<comment type="subcellular location">
    <subcellularLocation>
        <location evidence="2">Cytoplasm</location>
    </subcellularLocation>
</comment>
<evidence type="ECO:0000256" key="1">
    <source>
        <dbReference type="ARBA" id="ARBA00003681"/>
    </source>
</evidence>
<comment type="function">
    <text evidence="1">General (non sugar-specific) component of the phosphoenolpyruvate-dependent sugar phosphotransferase system (sugar PTS). This major carbohydrate active-transport system catalyzes the phosphorylation of incoming sugar substrates concomitantly with their translocation across the cell membrane. The phosphoryl group from phosphoenolpyruvate (PEP) is transferred to the phosphoryl carrier protein HPr by enzyme I. Phospho-HPr then transfers it to the PTS EIIA domain.</text>
</comment>
<evidence type="ECO:0000256" key="3">
    <source>
        <dbReference type="ARBA" id="ARBA00020422"/>
    </source>
</evidence>
<dbReference type="EMBL" id="LQBM01000001">
    <property type="protein sequence ID" value="KUG60424.1"/>
    <property type="molecule type" value="Genomic_DNA"/>
</dbReference>
<evidence type="ECO:0000256" key="2">
    <source>
        <dbReference type="ARBA" id="ARBA00004496"/>
    </source>
</evidence>
<dbReference type="GO" id="GO:0009401">
    <property type="term" value="P:phosphoenolpyruvate-dependent sugar phosphotransferase system"/>
    <property type="evidence" value="ECO:0007669"/>
    <property type="project" value="UniProtKB-KW"/>
</dbReference>
<keyword evidence="4" id="KW-0963">Cytoplasm</keyword>
<name>A0A0W8IKQ0_9MICC</name>
<dbReference type="InterPro" id="IPR000032">
    <property type="entry name" value="HPr-like"/>
</dbReference>
<dbReference type="Pfam" id="PF00381">
    <property type="entry name" value="PTS-HPr"/>
    <property type="match status" value="1"/>
</dbReference>
<dbReference type="PROSITE" id="PS00369">
    <property type="entry name" value="PTS_HPR_HIS"/>
    <property type="match status" value="1"/>
</dbReference>
<dbReference type="NCBIfam" id="TIGR01003">
    <property type="entry name" value="PTS_HPr_family"/>
    <property type="match status" value="1"/>
</dbReference>
<proteinExistence type="predicted"/>
<organism evidence="7 8">
    <name type="scientific">Nesterenkonia jeotgali</name>
    <dbReference type="NCBI Taxonomy" id="317018"/>
    <lineage>
        <taxon>Bacteria</taxon>
        <taxon>Bacillati</taxon>
        <taxon>Actinomycetota</taxon>
        <taxon>Actinomycetes</taxon>
        <taxon>Micrococcales</taxon>
        <taxon>Micrococcaceae</taxon>
        <taxon>Nesterenkonia</taxon>
    </lineage>
</organism>
<dbReference type="GO" id="GO:0005737">
    <property type="term" value="C:cytoplasm"/>
    <property type="evidence" value="ECO:0007669"/>
    <property type="project" value="UniProtKB-SubCell"/>
</dbReference>
<protein>
    <recommendedName>
        <fullName evidence="3">Phosphocarrier protein HPr</fullName>
    </recommendedName>
</protein>
<dbReference type="InterPro" id="IPR035895">
    <property type="entry name" value="HPr-like_sf"/>
</dbReference>
<evidence type="ECO:0000313" key="7">
    <source>
        <dbReference type="EMBL" id="KUG60424.1"/>
    </source>
</evidence>
<evidence type="ECO:0000256" key="4">
    <source>
        <dbReference type="ARBA" id="ARBA00022490"/>
    </source>
</evidence>
<dbReference type="PANTHER" id="PTHR33705:SF2">
    <property type="entry name" value="PHOSPHOCARRIER PROTEIN NPR"/>
    <property type="match status" value="1"/>
</dbReference>
<sequence length="88" mass="9216">MIERTAVIAAAAGLHARPAAAFAYVAAEQQVPVEIAKLSAPELSVQADSLLGVMSLDVAHGERVLLRARGEGAEQVLETLVQLLEESP</sequence>
<reference evidence="8" key="1">
    <citation type="submission" date="2015-12" db="EMBL/GenBank/DDBJ databases">
        <authorList>
            <person name="Nair G.R."/>
            <person name="Kaur G."/>
            <person name="Mayilraj S."/>
        </authorList>
    </citation>
    <scope>NUCLEOTIDE SEQUENCE [LARGE SCALE GENOMIC DNA]</scope>
    <source>
        <strain evidence="8">CD08_7</strain>
    </source>
</reference>
<comment type="caution">
    <text evidence="7">The sequence shown here is derived from an EMBL/GenBank/DDBJ whole genome shotgun (WGS) entry which is preliminary data.</text>
</comment>
<gene>
    <name evidence="7" type="ORF">AVL63_08580</name>
</gene>
<dbReference type="STRING" id="317018.AVL63_08580"/>
<accession>A0A0W8IKQ0</accession>
<evidence type="ECO:0000256" key="5">
    <source>
        <dbReference type="ARBA" id="ARBA00022683"/>
    </source>
</evidence>
<dbReference type="PROSITE" id="PS51350">
    <property type="entry name" value="PTS_HPR_DOM"/>
    <property type="match status" value="1"/>
</dbReference>
<dbReference type="Proteomes" id="UP000054023">
    <property type="component" value="Unassembled WGS sequence"/>
</dbReference>
<dbReference type="PRINTS" id="PR00107">
    <property type="entry name" value="PHOSPHOCPHPR"/>
</dbReference>
<evidence type="ECO:0000259" key="6">
    <source>
        <dbReference type="PROSITE" id="PS51350"/>
    </source>
</evidence>
<dbReference type="InterPro" id="IPR001020">
    <property type="entry name" value="PTS_HPr_His_P_site"/>
</dbReference>
<dbReference type="SUPFAM" id="SSF55594">
    <property type="entry name" value="HPr-like"/>
    <property type="match status" value="1"/>
</dbReference>
<dbReference type="InterPro" id="IPR050399">
    <property type="entry name" value="HPr"/>
</dbReference>
<keyword evidence="8" id="KW-1185">Reference proteome</keyword>
<dbReference type="OrthoDB" id="9809047at2"/>
<feature type="domain" description="HPr" evidence="6">
    <location>
        <begin position="1"/>
        <end position="88"/>
    </location>
</feature>
<keyword evidence="5" id="KW-0598">Phosphotransferase system</keyword>
<dbReference type="AlphaFoldDB" id="A0A0W8IKQ0"/>
<dbReference type="CDD" id="cd00367">
    <property type="entry name" value="PTS-HPr_like"/>
    <property type="match status" value="1"/>
</dbReference>
<dbReference type="Gene3D" id="3.30.1340.10">
    <property type="entry name" value="HPr-like"/>
    <property type="match status" value="1"/>
</dbReference>